<accession>A0A4Y9ZZJ7</accession>
<reference evidence="1 2" key="1">
    <citation type="submission" date="2019-02" db="EMBL/GenBank/DDBJ databases">
        <title>Genome sequencing of the rare red list fungi Hericium alpestre (H. flagellum).</title>
        <authorList>
            <person name="Buettner E."/>
            <person name="Kellner H."/>
        </authorList>
    </citation>
    <scope>NUCLEOTIDE SEQUENCE [LARGE SCALE GENOMIC DNA]</scope>
    <source>
        <strain evidence="1 2">DSM 108284</strain>
    </source>
</reference>
<feature type="non-terminal residue" evidence="1">
    <location>
        <position position="105"/>
    </location>
</feature>
<dbReference type="EMBL" id="SFCI01000600">
    <property type="protein sequence ID" value="TFY78868.1"/>
    <property type="molecule type" value="Genomic_DNA"/>
</dbReference>
<comment type="caution">
    <text evidence="1">The sequence shown here is derived from an EMBL/GenBank/DDBJ whole genome shotgun (WGS) entry which is preliminary data.</text>
</comment>
<evidence type="ECO:0000313" key="2">
    <source>
        <dbReference type="Proteomes" id="UP000298061"/>
    </source>
</evidence>
<sequence>MPSTRKDHTIPDIPFSTQYFWSALIQHRLILIMEGIMPRDRTGAAARAQEALDAELLAMNIGVLCAIRTEPITLFPVSAPLAGLPALDIILPIKLPIHKNWHTIS</sequence>
<dbReference type="Proteomes" id="UP000298061">
    <property type="component" value="Unassembled WGS sequence"/>
</dbReference>
<dbReference type="AlphaFoldDB" id="A0A4Y9ZZJ7"/>
<evidence type="ECO:0000313" key="1">
    <source>
        <dbReference type="EMBL" id="TFY78868.1"/>
    </source>
</evidence>
<keyword evidence="2" id="KW-1185">Reference proteome</keyword>
<name>A0A4Y9ZZJ7_9AGAM</name>
<organism evidence="1 2">
    <name type="scientific">Hericium alpestre</name>
    <dbReference type="NCBI Taxonomy" id="135208"/>
    <lineage>
        <taxon>Eukaryota</taxon>
        <taxon>Fungi</taxon>
        <taxon>Dikarya</taxon>
        <taxon>Basidiomycota</taxon>
        <taxon>Agaricomycotina</taxon>
        <taxon>Agaricomycetes</taxon>
        <taxon>Russulales</taxon>
        <taxon>Hericiaceae</taxon>
        <taxon>Hericium</taxon>
    </lineage>
</organism>
<proteinExistence type="predicted"/>
<protein>
    <submittedName>
        <fullName evidence="1">Uncharacterized protein</fullName>
    </submittedName>
</protein>
<gene>
    <name evidence="1" type="ORF">EWM64_g5139</name>
</gene>